<protein>
    <submittedName>
        <fullName evidence="2">Uncharacterized protein</fullName>
    </submittedName>
</protein>
<feature type="region of interest" description="Disordered" evidence="1">
    <location>
        <begin position="1"/>
        <end position="22"/>
    </location>
</feature>
<feature type="region of interest" description="Disordered" evidence="1">
    <location>
        <begin position="75"/>
        <end position="103"/>
    </location>
</feature>
<feature type="compositionally biased region" description="Basic and acidic residues" evidence="1">
    <location>
        <begin position="91"/>
        <end position="103"/>
    </location>
</feature>
<sequence length="103" mass="11203">MQTVTDRRGIRRGSGDDATGRIEPEHHFLSRDRKIPHGAGPILVGVTGWQVYPLTAALLPKVSTEQCANLVTDSSQIDAPKGAPTAAAENNLRRDRDAFTRAR</sequence>
<evidence type="ECO:0000313" key="2">
    <source>
        <dbReference type="EMBL" id="BAL55196.1"/>
    </source>
</evidence>
<evidence type="ECO:0000256" key="1">
    <source>
        <dbReference type="SAM" id="MobiDB-lite"/>
    </source>
</evidence>
<dbReference type="AlphaFoldDB" id="H5SGB0"/>
<reference evidence="2" key="1">
    <citation type="journal article" date="2005" name="Environ. Microbiol.">
        <title>Genetic and functional properties of uncultivated thermophilic crenarchaeotes from a subsurface gold mine as revealed by analysis of genome fragments.</title>
        <authorList>
            <person name="Nunoura T."/>
            <person name="Hirayama H."/>
            <person name="Takami H."/>
            <person name="Oida H."/>
            <person name="Nishi S."/>
            <person name="Shimamura S."/>
            <person name="Suzuki Y."/>
            <person name="Inagaki F."/>
            <person name="Takai K."/>
            <person name="Nealson K.H."/>
            <person name="Horikoshi K."/>
        </authorList>
    </citation>
    <scope>NUCLEOTIDE SEQUENCE</scope>
</reference>
<dbReference type="EMBL" id="AP011712">
    <property type="protein sequence ID" value="BAL55196.1"/>
    <property type="molecule type" value="Genomic_DNA"/>
</dbReference>
<organism evidence="2">
    <name type="scientific">uncultured prokaryote</name>
    <dbReference type="NCBI Taxonomy" id="198431"/>
    <lineage>
        <taxon>unclassified sequences</taxon>
        <taxon>environmental samples</taxon>
    </lineage>
</organism>
<reference evidence="2" key="2">
    <citation type="journal article" date="2012" name="PLoS ONE">
        <title>A Deeply Branching Thermophilic Bacterium with an Ancient Acetyl-CoA Pathway Dominates a Subsurface Ecosystem.</title>
        <authorList>
            <person name="Takami H."/>
            <person name="Noguchi H."/>
            <person name="Takaki Y."/>
            <person name="Uchiyama I."/>
            <person name="Toyoda A."/>
            <person name="Nishi S."/>
            <person name="Chee G.-J."/>
            <person name="Arai W."/>
            <person name="Nunoura T."/>
            <person name="Itoh T."/>
            <person name="Hattori M."/>
            <person name="Takai K."/>
        </authorList>
    </citation>
    <scope>NUCLEOTIDE SEQUENCE</scope>
</reference>
<proteinExistence type="predicted"/>
<name>H5SGB0_9ZZZZ</name>
<gene>
    <name evidence="2" type="ORF">HGMM_F24F10C14</name>
</gene>
<accession>H5SGB0</accession>